<gene>
    <name evidence="5" type="ORF">C8R41DRAFT_755990</name>
</gene>
<dbReference type="InterPro" id="IPR020850">
    <property type="entry name" value="GED_dom"/>
</dbReference>
<feature type="domain" description="GED" evidence="3">
    <location>
        <begin position="559"/>
        <end position="651"/>
    </location>
</feature>
<dbReference type="SMART" id="SM00053">
    <property type="entry name" value="DYNc"/>
    <property type="match status" value="1"/>
</dbReference>
<dbReference type="PROSITE" id="PS51718">
    <property type="entry name" value="G_DYNAMIN_2"/>
    <property type="match status" value="1"/>
</dbReference>
<keyword evidence="2" id="KW-0342">GTP-binding</keyword>
<dbReference type="InterPro" id="IPR045063">
    <property type="entry name" value="Dynamin_N"/>
</dbReference>
<dbReference type="PANTHER" id="PTHR11566:SF21">
    <property type="entry name" value="DYNAMIN RELATED PROTEIN 1, ISOFORM A"/>
    <property type="match status" value="1"/>
</dbReference>
<dbReference type="InterPro" id="IPR027417">
    <property type="entry name" value="P-loop_NTPase"/>
</dbReference>
<dbReference type="PRINTS" id="PR00195">
    <property type="entry name" value="DYNAMIN"/>
</dbReference>
<dbReference type="Gene3D" id="3.40.50.300">
    <property type="entry name" value="P-loop containing nucleotide triphosphate hydrolases"/>
    <property type="match status" value="1"/>
</dbReference>
<organism evidence="5 6">
    <name type="scientific">Lentinula lateritia</name>
    <dbReference type="NCBI Taxonomy" id="40482"/>
    <lineage>
        <taxon>Eukaryota</taxon>
        <taxon>Fungi</taxon>
        <taxon>Dikarya</taxon>
        <taxon>Basidiomycota</taxon>
        <taxon>Agaricomycotina</taxon>
        <taxon>Agaricomycetes</taxon>
        <taxon>Agaricomycetidae</taxon>
        <taxon>Agaricales</taxon>
        <taxon>Marasmiineae</taxon>
        <taxon>Omphalotaceae</taxon>
        <taxon>Lentinula</taxon>
    </lineage>
</organism>
<evidence type="ECO:0000313" key="5">
    <source>
        <dbReference type="EMBL" id="KAJ4498928.1"/>
    </source>
</evidence>
<dbReference type="PROSITE" id="PS51388">
    <property type="entry name" value="GED"/>
    <property type="match status" value="1"/>
</dbReference>
<evidence type="ECO:0000259" key="3">
    <source>
        <dbReference type="PROSITE" id="PS51388"/>
    </source>
</evidence>
<dbReference type="SMART" id="SM00302">
    <property type="entry name" value="GED"/>
    <property type="match status" value="1"/>
</dbReference>
<dbReference type="Pfam" id="PF01031">
    <property type="entry name" value="Dynamin_M"/>
    <property type="match status" value="1"/>
</dbReference>
<dbReference type="Pfam" id="PF00350">
    <property type="entry name" value="Dynamin_N"/>
    <property type="match status" value="1"/>
</dbReference>
<evidence type="ECO:0000256" key="1">
    <source>
        <dbReference type="ARBA" id="ARBA00022741"/>
    </source>
</evidence>
<dbReference type="InterPro" id="IPR003130">
    <property type="entry name" value="GED"/>
</dbReference>
<keyword evidence="1" id="KW-0547">Nucleotide-binding</keyword>
<dbReference type="Gene3D" id="1.20.120.1240">
    <property type="entry name" value="Dynamin, middle domain"/>
    <property type="match status" value="1"/>
</dbReference>
<proteinExistence type="predicted"/>
<name>A0ABQ8VRA6_9AGAR</name>
<dbReference type="Proteomes" id="UP001150217">
    <property type="component" value="Unassembled WGS sequence"/>
</dbReference>
<evidence type="ECO:0000313" key="6">
    <source>
        <dbReference type="Proteomes" id="UP001150217"/>
    </source>
</evidence>
<evidence type="ECO:0000259" key="4">
    <source>
        <dbReference type="PROSITE" id="PS51718"/>
    </source>
</evidence>
<sequence>MFFNLPQIAVIGSQSAGKSTLIEAVSGITVPRDSGICTRCPVEVSMISFVKEWKCMIQLRIEYDPSGGLQGNSTLIEFCTLSPPDRANVDLWLRRAQASILCRERPISDFQIMSLNELKRLKPGEGSMLAFSMNVIQVQLEDPEATDLTFIDLPGLIQNASQSEISIAQDLVKKNIEEIETVILVTIPMSDEMENQEAVRLAKQADPSGDRTIGVLTKPDTITRGAIGSRERWKEVLQGKLHRFHHGYYCVRLADDEERAKRLSRSQSEVLATDFFAKTEPWSGFVDRSRFGVPNFVKDMSKLLLGRIEANLPELRVAVDQLILECSNDLKAIPIVPTKEPSTEILLRISDFCRDVMQAVMGENHKFLVQDNKRHYETFKVAIERTNPDFWPFISKKDHSNPNLHVQGGSVGPLDLEDVRKEIAEALTWELPGTIPFDAVKKIVLKSTAEWSASTNKCFDSVFQTTSSVVGKLIEYHFKQFSKLEALIKSLVHFELDTCKTKAMDIIHKLLSHESVPLYTQNDLDLATEKSKWLSNYTYVHQNPGKYYIYIPPHTYNDELSVMATVSAYFQVAAKRFVDLIPLAIEHELNQFFAANVHQALLQDLMSGTDVPGRLKDLLSEDEGITTRRQSLNERLTRLEEIREKLSQFET</sequence>
<dbReference type="EMBL" id="JANVFT010000013">
    <property type="protein sequence ID" value="KAJ4498928.1"/>
    <property type="molecule type" value="Genomic_DNA"/>
</dbReference>
<keyword evidence="6" id="KW-1185">Reference proteome</keyword>
<dbReference type="InterPro" id="IPR001401">
    <property type="entry name" value="Dynamin_GTPase"/>
</dbReference>
<reference evidence="5" key="1">
    <citation type="submission" date="2022-08" db="EMBL/GenBank/DDBJ databases">
        <title>A Global Phylogenomic Analysis of the Shiitake Genus Lentinula.</title>
        <authorList>
            <consortium name="DOE Joint Genome Institute"/>
            <person name="Sierra-Patev S."/>
            <person name="Min B."/>
            <person name="Naranjo-Ortiz M."/>
            <person name="Looney B."/>
            <person name="Konkel Z."/>
            <person name="Slot J.C."/>
            <person name="Sakamoto Y."/>
            <person name="Steenwyk J.L."/>
            <person name="Rokas A."/>
            <person name="Carro J."/>
            <person name="Camarero S."/>
            <person name="Ferreira P."/>
            <person name="Molpeceres G."/>
            <person name="Ruiz-Duenas F.J."/>
            <person name="Serrano A."/>
            <person name="Henrissat B."/>
            <person name="Drula E."/>
            <person name="Hughes K.W."/>
            <person name="Mata J.L."/>
            <person name="Ishikawa N.K."/>
            <person name="Vargas-Isla R."/>
            <person name="Ushijima S."/>
            <person name="Smith C.A."/>
            <person name="Ahrendt S."/>
            <person name="Andreopoulos W."/>
            <person name="He G."/>
            <person name="Labutti K."/>
            <person name="Lipzen A."/>
            <person name="Ng V."/>
            <person name="Riley R."/>
            <person name="Sandor L."/>
            <person name="Barry K."/>
            <person name="Martinez A.T."/>
            <person name="Xiao Y."/>
            <person name="Gibbons J.G."/>
            <person name="Terashima K."/>
            <person name="Grigoriev I.V."/>
            <person name="Hibbett D.S."/>
        </authorList>
    </citation>
    <scope>NUCLEOTIDE SEQUENCE</scope>
    <source>
        <strain evidence="5">RHP3577 ss4</strain>
    </source>
</reference>
<dbReference type="InterPro" id="IPR000375">
    <property type="entry name" value="Dynamin_stalk"/>
</dbReference>
<dbReference type="InterPro" id="IPR022812">
    <property type="entry name" value="Dynamin"/>
</dbReference>
<evidence type="ECO:0000256" key="2">
    <source>
        <dbReference type="ARBA" id="ARBA00023134"/>
    </source>
</evidence>
<dbReference type="PANTHER" id="PTHR11566">
    <property type="entry name" value="DYNAMIN"/>
    <property type="match status" value="1"/>
</dbReference>
<dbReference type="Pfam" id="PF02212">
    <property type="entry name" value="GED"/>
    <property type="match status" value="1"/>
</dbReference>
<feature type="domain" description="Dynamin-type G" evidence="4">
    <location>
        <begin position="2"/>
        <end position="313"/>
    </location>
</feature>
<keyword evidence="5" id="KW-0378">Hydrolase</keyword>
<dbReference type="GO" id="GO:0016787">
    <property type="term" value="F:hydrolase activity"/>
    <property type="evidence" value="ECO:0007669"/>
    <property type="project" value="UniProtKB-KW"/>
</dbReference>
<protein>
    <submittedName>
        <fullName evidence="5">P-loop containing nucleoside triphosphate hydrolase protein</fullName>
    </submittedName>
</protein>
<dbReference type="CDD" id="cd08771">
    <property type="entry name" value="DLP_1"/>
    <property type="match status" value="1"/>
</dbReference>
<dbReference type="InterPro" id="IPR030381">
    <property type="entry name" value="G_DYNAMIN_dom"/>
</dbReference>
<comment type="caution">
    <text evidence="5">The sequence shown here is derived from an EMBL/GenBank/DDBJ whole genome shotgun (WGS) entry which is preliminary data.</text>
</comment>
<dbReference type="SUPFAM" id="SSF52540">
    <property type="entry name" value="P-loop containing nucleoside triphosphate hydrolases"/>
    <property type="match status" value="1"/>
</dbReference>
<accession>A0ABQ8VRA6</accession>